<accession>A0ABW1KDT5</accession>
<gene>
    <name evidence="1" type="ORF">ACFP2T_26920</name>
</gene>
<dbReference type="Proteomes" id="UP001596203">
    <property type="component" value="Unassembled WGS sequence"/>
</dbReference>
<sequence length="197" mass="21347">MTDLAGVIRSLLFSRSMEPSPVASSVERLDDGTFHVDYHDPDHVYLVTVRQVPRIRIPLEQTVLVGEVAGVRAELVQVSLANHVEVVLDAEQGPSREAASDDFAAAYRRWEEQAEPGAPPPWPGEQFGNVALAVSDDIGTAYHLVSGQTGGMGTEWEVRWSFRPTPPATAGRLTLDFTPPAGESVRVELPLPPADQG</sequence>
<protein>
    <submittedName>
        <fullName evidence="1">Uncharacterized protein</fullName>
    </submittedName>
</protein>
<evidence type="ECO:0000313" key="1">
    <source>
        <dbReference type="EMBL" id="MFC6019826.1"/>
    </source>
</evidence>
<name>A0ABW1KDT5_9ACTN</name>
<comment type="caution">
    <text evidence="1">The sequence shown here is derived from an EMBL/GenBank/DDBJ whole genome shotgun (WGS) entry which is preliminary data.</text>
</comment>
<dbReference type="RefSeq" id="WP_377426150.1">
    <property type="nucleotide sequence ID" value="NZ_JBHSPR010000020.1"/>
</dbReference>
<reference evidence="2" key="1">
    <citation type="journal article" date="2019" name="Int. J. Syst. Evol. Microbiol.">
        <title>The Global Catalogue of Microorganisms (GCM) 10K type strain sequencing project: providing services to taxonomists for standard genome sequencing and annotation.</title>
        <authorList>
            <consortium name="The Broad Institute Genomics Platform"/>
            <consortium name="The Broad Institute Genome Sequencing Center for Infectious Disease"/>
            <person name="Wu L."/>
            <person name="Ma J."/>
        </authorList>
    </citation>
    <scope>NUCLEOTIDE SEQUENCE [LARGE SCALE GENOMIC DNA]</scope>
    <source>
        <strain evidence="2">ZS-35-S2</strain>
    </source>
</reference>
<organism evidence="1 2">
    <name type="scientific">Plantactinospora solaniradicis</name>
    <dbReference type="NCBI Taxonomy" id="1723736"/>
    <lineage>
        <taxon>Bacteria</taxon>
        <taxon>Bacillati</taxon>
        <taxon>Actinomycetota</taxon>
        <taxon>Actinomycetes</taxon>
        <taxon>Micromonosporales</taxon>
        <taxon>Micromonosporaceae</taxon>
        <taxon>Plantactinospora</taxon>
    </lineage>
</organism>
<evidence type="ECO:0000313" key="2">
    <source>
        <dbReference type="Proteomes" id="UP001596203"/>
    </source>
</evidence>
<proteinExistence type="predicted"/>
<dbReference type="EMBL" id="JBHSPR010000020">
    <property type="protein sequence ID" value="MFC6019826.1"/>
    <property type="molecule type" value="Genomic_DNA"/>
</dbReference>
<keyword evidence="2" id="KW-1185">Reference proteome</keyword>